<evidence type="ECO:0000313" key="2">
    <source>
        <dbReference type="Proteomes" id="UP000194948"/>
    </source>
</evidence>
<reference evidence="1 2" key="2">
    <citation type="submission" date="2024-03" db="EMBL/GenBank/DDBJ databases">
        <title>The Genome Sequence of Enterococcus sp. DIV0205d.</title>
        <authorList>
            <consortium name="The Broad Institute Genomics Platform"/>
            <consortium name="The Broad Institute Microbial Omics Core"/>
            <consortium name="The Broad Institute Genomic Center for Infectious Diseases"/>
            <person name="Earl A."/>
            <person name="Manson A."/>
            <person name="Gilmore M."/>
            <person name="Schwartman J."/>
            <person name="Shea T."/>
            <person name="Abouelleil A."/>
            <person name="Cao P."/>
            <person name="Chapman S."/>
            <person name="Cusick C."/>
            <person name="Young S."/>
            <person name="Neafsey D."/>
            <person name="Nusbaum C."/>
            <person name="Birren B."/>
        </authorList>
    </citation>
    <scope>NUCLEOTIDE SEQUENCE [LARGE SCALE GENOMIC DNA]</scope>
    <source>
        <strain evidence="1 2">7F3_DIV0205</strain>
    </source>
</reference>
<gene>
    <name evidence="1" type="ORF">A5821_000787</name>
</gene>
<sequence length="32" mass="4003">MREFILFSLLGLLILKPRLQRVYVRSERRDKR</sequence>
<evidence type="ECO:0000313" key="1">
    <source>
        <dbReference type="EMBL" id="WYJ99710.1"/>
    </source>
</evidence>
<name>A0AAQ3Y741_9ENTE</name>
<dbReference type="AlphaFoldDB" id="A0AAQ3Y741"/>
<proteinExistence type="predicted"/>
<reference evidence="2" key="1">
    <citation type="submission" date="2017-05" db="EMBL/GenBank/DDBJ databases">
        <title>The Genome Sequence of EEnterococcus faecalis 9F2_4866.</title>
        <authorList>
            <consortium name="The Broad Institute Genomics Platform"/>
            <consortium name="The Broad Institute Genomic Center for Infectious Diseases"/>
            <person name="Earl A."/>
            <person name="Manson A."/>
            <person name="Schwartman J."/>
            <person name="Gilmore M."/>
            <person name="Abouelleil A."/>
            <person name="Cao P."/>
            <person name="Chapman S."/>
            <person name="Cusick C."/>
            <person name="Shea T."/>
            <person name="Young S."/>
            <person name="Neafsey D."/>
            <person name="Nusbaum C."/>
            <person name="Birren B."/>
        </authorList>
    </citation>
    <scope>NUCLEOTIDE SEQUENCE [LARGE SCALE GENOMIC DNA]</scope>
    <source>
        <strain evidence="2">7F3_DIV0205</strain>
    </source>
</reference>
<keyword evidence="2" id="KW-1185">Reference proteome</keyword>
<protein>
    <submittedName>
        <fullName evidence="1">Uncharacterized protein</fullName>
    </submittedName>
</protein>
<dbReference type="EMBL" id="CP147244">
    <property type="protein sequence ID" value="WYJ99710.1"/>
    <property type="molecule type" value="Genomic_DNA"/>
</dbReference>
<accession>A0AAQ3Y741</accession>
<dbReference type="Proteomes" id="UP000194948">
    <property type="component" value="Chromosome"/>
</dbReference>
<organism evidence="1 2">
    <name type="scientific">Candidatus Enterococcus palustris</name>
    <dbReference type="NCBI Taxonomy" id="1834189"/>
    <lineage>
        <taxon>Bacteria</taxon>
        <taxon>Bacillati</taxon>
        <taxon>Bacillota</taxon>
        <taxon>Bacilli</taxon>
        <taxon>Lactobacillales</taxon>
        <taxon>Enterococcaceae</taxon>
        <taxon>Enterococcus</taxon>
    </lineage>
</organism>